<keyword evidence="2" id="KW-0012">Acyltransferase</keyword>
<dbReference type="InterPro" id="IPR000182">
    <property type="entry name" value="GNAT_dom"/>
</dbReference>
<evidence type="ECO:0000313" key="4">
    <source>
        <dbReference type="EMBL" id="KAL2062062.1"/>
    </source>
</evidence>
<dbReference type="PROSITE" id="PS51186">
    <property type="entry name" value="GNAT"/>
    <property type="match status" value="2"/>
</dbReference>
<comment type="caution">
    <text evidence="4">The sequence shown here is derived from an EMBL/GenBank/DDBJ whole genome shotgun (WGS) entry which is preliminary data.</text>
</comment>
<keyword evidence="5" id="KW-1185">Reference proteome</keyword>
<dbReference type="InterPro" id="IPR050680">
    <property type="entry name" value="YpeA/RimI_acetyltransf"/>
</dbReference>
<protein>
    <recommendedName>
        <fullName evidence="3">N-acetyltransferase domain-containing protein</fullName>
    </recommendedName>
</protein>
<organism evidence="4 5">
    <name type="scientific">Oculimacula yallundae</name>
    <dbReference type="NCBI Taxonomy" id="86028"/>
    <lineage>
        <taxon>Eukaryota</taxon>
        <taxon>Fungi</taxon>
        <taxon>Dikarya</taxon>
        <taxon>Ascomycota</taxon>
        <taxon>Pezizomycotina</taxon>
        <taxon>Leotiomycetes</taxon>
        <taxon>Helotiales</taxon>
        <taxon>Ploettnerulaceae</taxon>
        <taxon>Oculimacula</taxon>
    </lineage>
</organism>
<dbReference type="PANTHER" id="PTHR43420">
    <property type="entry name" value="ACETYLTRANSFERASE"/>
    <property type="match status" value="1"/>
</dbReference>
<sequence>MEQPTQTPCTTAHAGTSTTNDISIRPLDLENGDFDAVYKLWTTTFPNWPIPRDLLERMLTHPFLSSNSRHFVSTTQTPSSQTPIITGFILSYLSDNAQTGFISALGITPSSRNQGIGSALLSKAKEALREAAKEKGVTLKKFVLGSVTPRFWPGVPVEFVGEGEGRGGFGRWWGGRGFTKSTGPIIKDLFKDIRTELMAPAIQEKILRTATEKGIRFAPWSEGGYEECMTKQQANFTWAKAYAVLAASSQHHEVMVAFDAETNEQLGWTLMCGPEAIVKDIYAFLPLAGELGLGSCEGGDVRGRRAEGKAEVGEAEGCRERKIGLIAAVGVDEKARGRGVGLALVGRAMANLKERGVEGIFIDSVIIRDFYERLGFETRWEYETWECPEQIEVEMEVKSMS</sequence>
<accession>A0ABR4BWM9</accession>
<dbReference type="CDD" id="cd04301">
    <property type="entry name" value="NAT_SF"/>
    <property type="match status" value="2"/>
</dbReference>
<evidence type="ECO:0000256" key="2">
    <source>
        <dbReference type="ARBA" id="ARBA00023315"/>
    </source>
</evidence>
<dbReference type="SUPFAM" id="SSF55729">
    <property type="entry name" value="Acyl-CoA N-acyltransferases (Nat)"/>
    <property type="match status" value="2"/>
</dbReference>
<name>A0ABR4BWM9_9HELO</name>
<keyword evidence="1" id="KW-0808">Transferase</keyword>
<evidence type="ECO:0000313" key="5">
    <source>
        <dbReference type="Proteomes" id="UP001595075"/>
    </source>
</evidence>
<dbReference type="InterPro" id="IPR016181">
    <property type="entry name" value="Acyl_CoA_acyltransferase"/>
</dbReference>
<dbReference type="Gene3D" id="3.40.630.30">
    <property type="match status" value="2"/>
</dbReference>
<gene>
    <name evidence="4" type="ORF">VTL71DRAFT_6328</name>
</gene>
<dbReference type="Proteomes" id="UP001595075">
    <property type="component" value="Unassembled WGS sequence"/>
</dbReference>
<dbReference type="Pfam" id="PF13508">
    <property type="entry name" value="Acetyltransf_7"/>
    <property type="match status" value="1"/>
</dbReference>
<evidence type="ECO:0000256" key="1">
    <source>
        <dbReference type="ARBA" id="ARBA00022679"/>
    </source>
</evidence>
<proteinExistence type="predicted"/>
<dbReference type="EMBL" id="JAZHXI010000017">
    <property type="protein sequence ID" value="KAL2062062.1"/>
    <property type="molecule type" value="Genomic_DNA"/>
</dbReference>
<feature type="domain" description="N-acetyltransferase" evidence="3">
    <location>
        <begin position="22"/>
        <end position="200"/>
    </location>
</feature>
<reference evidence="4 5" key="1">
    <citation type="journal article" date="2024" name="Commun. Biol.">
        <title>Comparative genomic analysis of thermophilic fungi reveals convergent evolutionary adaptations and gene losses.</title>
        <authorList>
            <person name="Steindorff A.S."/>
            <person name="Aguilar-Pontes M.V."/>
            <person name="Robinson A.J."/>
            <person name="Andreopoulos B."/>
            <person name="LaButti K."/>
            <person name="Kuo A."/>
            <person name="Mondo S."/>
            <person name="Riley R."/>
            <person name="Otillar R."/>
            <person name="Haridas S."/>
            <person name="Lipzen A."/>
            <person name="Grimwood J."/>
            <person name="Schmutz J."/>
            <person name="Clum A."/>
            <person name="Reid I.D."/>
            <person name="Moisan M.C."/>
            <person name="Butler G."/>
            <person name="Nguyen T.T.M."/>
            <person name="Dewar K."/>
            <person name="Conant G."/>
            <person name="Drula E."/>
            <person name="Henrissat B."/>
            <person name="Hansel C."/>
            <person name="Singer S."/>
            <person name="Hutchinson M.I."/>
            <person name="de Vries R.P."/>
            <person name="Natvig D.O."/>
            <person name="Powell A.J."/>
            <person name="Tsang A."/>
            <person name="Grigoriev I.V."/>
        </authorList>
    </citation>
    <scope>NUCLEOTIDE SEQUENCE [LARGE SCALE GENOMIC DNA]</scope>
    <source>
        <strain evidence="4 5">CBS 494.80</strain>
    </source>
</reference>
<dbReference type="PANTHER" id="PTHR43420:SF12">
    <property type="entry name" value="N-ACETYLTRANSFERASE DOMAIN-CONTAINING PROTEIN"/>
    <property type="match status" value="1"/>
</dbReference>
<dbReference type="Pfam" id="PF00583">
    <property type="entry name" value="Acetyltransf_1"/>
    <property type="match status" value="1"/>
</dbReference>
<feature type="domain" description="N-acetyltransferase" evidence="3">
    <location>
        <begin position="261"/>
        <end position="394"/>
    </location>
</feature>
<evidence type="ECO:0000259" key="3">
    <source>
        <dbReference type="PROSITE" id="PS51186"/>
    </source>
</evidence>